<dbReference type="AlphaFoldDB" id="A0A426ZGW0"/>
<comment type="caution">
    <text evidence="2">The sequence shown here is derived from an EMBL/GenBank/DDBJ whole genome shotgun (WGS) entry which is preliminary data.</text>
</comment>
<name>A0A426ZGW0_ENSVE</name>
<evidence type="ECO:0000313" key="2">
    <source>
        <dbReference type="EMBL" id="RRT63216.1"/>
    </source>
</evidence>
<evidence type="ECO:0000313" key="3">
    <source>
        <dbReference type="Proteomes" id="UP000287651"/>
    </source>
</evidence>
<proteinExistence type="predicted"/>
<dbReference type="Proteomes" id="UP000287651">
    <property type="component" value="Unassembled WGS sequence"/>
</dbReference>
<sequence>MDLNVLRKKPRMSSEKSAPTAGHKSTQPEVEAIHMETSAKRPFGSPVPDQVAVSRPSKWGHHYHKALLDRVHDLGRLVTHMGNRASLLEVELKKLKTKRDPE</sequence>
<gene>
    <name evidence="2" type="ORF">B296_00027514</name>
</gene>
<accession>A0A426ZGW0</accession>
<evidence type="ECO:0000256" key="1">
    <source>
        <dbReference type="SAM" id="MobiDB-lite"/>
    </source>
</evidence>
<protein>
    <submittedName>
        <fullName evidence="2">Uncharacterized protein</fullName>
    </submittedName>
</protein>
<dbReference type="EMBL" id="AMZH03006679">
    <property type="protein sequence ID" value="RRT63216.1"/>
    <property type="molecule type" value="Genomic_DNA"/>
</dbReference>
<feature type="region of interest" description="Disordered" evidence="1">
    <location>
        <begin position="1"/>
        <end position="29"/>
    </location>
</feature>
<feature type="compositionally biased region" description="Basic residues" evidence="1">
    <location>
        <begin position="1"/>
        <end position="11"/>
    </location>
</feature>
<reference evidence="2 3" key="1">
    <citation type="journal article" date="2014" name="Agronomy (Basel)">
        <title>A Draft Genome Sequence for Ensete ventricosum, the Drought-Tolerant Tree Against Hunger.</title>
        <authorList>
            <person name="Harrison J."/>
            <person name="Moore K.A."/>
            <person name="Paszkiewicz K."/>
            <person name="Jones T."/>
            <person name="Grant M."/>
            <person name="Ambacheew D."/>
            <person name="Muzemil S."/>
            <person name="Studholme D.J."/>
        </authorList>
    </citation>
    <scope>NUCLEOTIDE SEQUENCE [LARGE SCALE GENOMIC DNA]</scope>
</reference>
<organism evidence="2 3">
    <name type="scientific">Ensete ventricosum</name>
    <name type="common">Abyssinian banana</name>
    <name type="synonym">Musa ensete</name>
    <dbReference type="NCBI Taxonomy" id="4639"/>
    <lineage>
        <taxon>Eukaryota</taxon>
        <taxon>Viridiplantae</taxon>
        <taxon>Streptophyta</taxon>
        <taxon>Embryophyta</taxon>
        <taxon>Tracheophyta</taxon>
        <taxon>Spermatophyta</taxon>
        <taxon>Magnoliopsida</taxon>
        <taxon>Liliopsida</taxon>
        <taxon>Zingiberales</taxon>
        <taxon>Musaceae</taxon>
        <taxon>Ensete</taxon>
    </lineage>
</organism>